<proteinExistence type="predicted"/>
<accession>A0A0A9Y9Q6</accession>
<evidence type="ECO:0000313" key="1">
    <source>
        <dbReference type="EMBL" id="JAG28349.1"/>
    </source>
</evidence>
<organism evidence="2">
    <name type="scientific">Lygus hesperus</name>
    <name type="common">Western plant bug</name>
    <dbReference type="NCBI Taxonomy" id="30085"/>
    <lineage>
        <taxon>Eukaryota</taxon>
        <taxon>Metazoa</taxon>
        <taxon>Ecdysozoa</taxon>
        <taxon>Arthropoda</taxon>
        <taxon>Hexapoda</taxon>
        <taxon>Insecta</taxon>
        <taxon>Pterygota</taxon>
        <taxon>Neoptera</taxon>
        <taxon>Paraneoptera</taxon>
        <taxon>Hemiptera</taxon>
        <taxon>Heteroptera</taxon>
        <taxon>Panheteroptera</taxon>
        <taxon>Cimicomorpha</taxon>
        <taxon>Miridae</taxon>
        <taxon>Mirini</taxon>
        <taxon>Lygus</taxon>
    </lineage>
</organism>
<dbReference type="AlphaFoldDB" id="A0A0A9Y9Q6"/>
<evidence type="ECO:0000313" key="2">
    <source>
        <dbReference type="EMBL" id="JAG28351.1"/>
    </source>
</evidence>
<protein>
    <submittedName>
        <fullName evidence="2">Bifunctional purine biosynthesis protein PurH</fullName>
    </submittedName>
</protein>
<reference evidence="2" key="1">
    <citation type="journal article" date="2014" name="PLoS ONE">
        <title>Transcriptome-Based Identification of ABC Transporters in the Western Tarnished Plant Bug Lygus hesperus.</title>
        <authorList>
            <person name="Hull J.J."/>
            <person name="Chaney K."/>
            <person name="Geib S.M."/>
            <person name="Fabrick J.A."/>
            <person name="Brent C.S."/>
            <person name="Walsh D."/>
            <person name="Lavine L.C."/>
        </authorList>
    </citation>
    <scope>NUCLEOTIDE SEQUENCE</scope>
</reference>
<dbReference type="EMBL" id="GBHO01015253">
    <property type="protein sequence ID" value="JAG28351.1"/>
    <property type="molecule type" value="Transcribed_RNA"/>
</dbReference>
<dbReference type="EMBL" id="GBHO01015255">
    <property type="protein sequence ID" value="JAG28349.1"/>
    <property type="molecule type" value="Transcribed_RNA"/>
</dbReference>
<feature type="non-terminal residue" evidence="2">
    <location>
        <position position="1"/>
    </location>
</feature>
<name>A0A0A9Y9Q6_LYGHE</name>
<reference evidence="2" key="2">
    <citation type="submission" date="2014-07" db="EMBL/GenBank/DDBJ databases">
        <authorList>
            <person name="Hull J."/>
        </authorList>
    </citation>
    <scope>NUCLEOTIDE SEQUENCE</scope>
</reference>
<gene>
    <name evidence="2" type="primary">purH_2</name>
    <name evidence="1" type="synonym">purH_3</name>
    <name evidence="1" type="ORF">CM83_44324</name>
    <name evidence="2" type="ORF">CM83_44325</name>
</gene>
<sequence>PQRAQPTNPPQVVLPLHIFPHSSFLVCAEGRERLRFYFSIQAYPYRKNCMIEIVSLSTLRHSETRLDFGSPYDLKKSTRNFEAVPLVIQKGLITFLRSTNRLPHEYSRFIEKYQI</sequence>